<sequence length="130" mass="14588">LVNVGDDYSQSPLHYACRRSRTINCVKLLLQRNANVNASDKQDVTPLHKACMYGHRKNGHPHLVSLLIKADESIIHLVDARGRTPLHVVRGQLEAVKLLLQNGADLTVTDKLAYVSRSADMPRCFWHLKA</sequence>
<keyword evidence="5" id="KW-1185">Reference proteome</keyword>
<dbReference type="PANTHER" id="PTHR24198:SF165">
    <property type="entry name" value="ANKYRIN REPEAT-CONTAINING PROTEIN-RELATED"/>
    <property type="match status" value="1"/>
</dbReference>
<name>A9URT0_MONBE</name>
<protein>
    <submittedName>
        <fullName evidence="4">Uncharacterized protein</fullName>
    </submittedName>
</protein>
<dbReference type="SMART" id="SM00248">
    <property type="entry name" value="ANK"/>
    <property type="match status" value="3"/>
</dbReference>
<feature type="repeat" description="ANK" evidence="3">
    <location>
        <begin position="81"/>
        <end position="111"/>
    </location>
</feature>
<feature type="non-terminal residue" evidence="4">
    <location>
        <position position="1"/>
    </location>
</feature>
<keyword evidence="2 3" id="KW-0040">ANK repeat</keyword>
<dbReference type="EMBL" id="CH991544">
    <property type="protein sequence ID" value="EDQ91658.1"/>
    <property type="molecule type" value="Genomic_DNA"/>
</dbReference>
<dbReference type="SUPFAM" id="SSF48403">
    <property type="entry name" value="Ankyrin repeat"/>
    <property type="match status" value="1"/>
</dbReference>
<dbReference type="STRING" id="81824.A9URT0"/>
<dbReference type="GeneID" id="5888613"/>
<dbReference type="RefSeq" id="XP_001742944.1">
    <property type="nucleotide sequence ID" value="XM_001742892.1"/>
</dbReference>
<dbReference type="InParanoid" id="A9URT0"/>
<dbReference type="eggNOG" id="KOG0195">
    <property type="taxonomic scope" value="Eukaryota"/>
</dbReference>
<dbReference type="Pfam" id="PF12796">
    <property type="entry name" value="Ank_2"/>
    <property type="match status" value="2"/>
</dbReference>
<evidence type="ECO:0000313" key="4">
    <source>
        <dbReference type="EMBL" id="EDQ91658.1"/>
    </source>
</evidence>
<dbReference type="KEGG" id="mbr:MONBRDRAFT_14695"/>
<dbReference type="PROSITE" id="PS50297">
    <property type="entry name" value="ANK_REP_REGION"/>
    <property type="match status" value="1"/>
</dbReference>
<dbReference type="PANTHER" id="PTHR24198">
    <property type="entry name" value="ANKYRIN REPEAT AND PROTEIN KINASE DOMAIN-CONTAINING PROTEIN"/>
    <property type="match status" value="1"/>
</dbReference>
<gene>
    <name evidence="4" type="ORF">MONBRDRAFT_14695</name>
</gene>
<dbReference type="PROSITE" id="PS50088">
    <property type="entry name" value="ANK_REPEAT"/>
    <property type="match status" value="2"/>
</dbReference>
<feature type="repeat" description="ANK" evidence="3">
    <location>
        <begin position="8"/>
        <end position="41"/>
    </location>
</feature>
<evidence type="ECO:0000256" key="3">
    <source>
        <dbReference type="PROSITE-ProRule" id="PRU00023"/>
    </source>
</evidence>
<organism evidence="4 5">
    <name type="scientific">Monosiga brevicollis</name>
    <name type="common">Choanoflagellate</name>
    <dbReference type="NCBI Taxonomy" id="81824"/>
    <lineage>
        <taxon>Eukaryota</taxon>
        <taxon>Choanoflagellata</taxon>
        <taxon>Craspedida</taxon>
        <taxon>Salpingoecidae</taxon>
        <taxon>Monosiga</taxon>
    </lineage>
</organism>
<dbReference type="AlphaFoldDB" id="A9URT0"/>
<reference evidence="4 5" key="1">
    <citation type="journal article" date="2008" name="Nature">
        <title>The genome of the choanoflagellate Monosiga brevicollis and the origin of metazoans.</title>
        <authorList>
            <consortium name="JGI Sequencing"/>
            <person name="King N."/>
            <person name="Westbrook M.J."/>
            <person name="Young S.L."/>
            <person name="Kuo A."/>
            <person name="Abedin M."/>
            <person name="Chapman J."/>
            <person name="Fairclough S."/>
            <person name="Hellsten U."/>
            <person name="Isogai Y."/>
            <person name="Letunic I."/>
            <person name="Marr M."/>
            <person name="Pincus D."/>
            <person name="Putnam N."/>
            <person name="Rokas A."/>
            <person name="Wright K.J."/>
            <person name="Zuzow R."/>
            <person name="Dirks W."/>
            <person name="Good M."/>
            <person name="Goodstein D."/>
            <person name="Lemons D."/>
            <person name="Li W."/>
            <person name="Lyons J.B."/>
            <person name="Morris A."/>
            <person name="Nichols S."/>
            <person name="Richter D.J."/>
            <person name="Salamov A."/>
            <person name="Bork P."/>
            <person name="Lim W.A."/>
            <person name="Manning G."/>
            <person name="Miller W.T."/>
            <person name="McGinnis W."/>
            <person name="Shapiro H."/>
            <person name="Tjian R."/>
            <person name="Grigoriev I.V."/>
            <person name="Rokhsar D."/>
        </authorList>
    </citation>
    <scope>NUCLEOTIDE SEQUENCE [LARGE SCALE GENOMIC DNA]</scope>
    <source>
        <strain evidence="5">MX1 / ATCC 50154</strain>
    </source>
</reference>
<dbReference type="InterPro" id="IPR002110">
    <property type="entry name" value="Ankyrin_rpt"/>
</dbReference>
<evidence type="ECO:0000256" key="2">
    <source>
        <dbReference type="ARBA" id="ARBA00023043"/>
    </source>
</evidence>
<evidence type="ECO:0000256" key="1">
    <source>
        <dbReference type="ARBA" id="ARBA00022737"/>
    </source>
</evidence>
<evidence type="ECO:0000313" key="5">
    <source>
        <dbReference type="Proteomes" id="UP000001357"/>
    </source>
</evidence>
<dbReference type="Gene3D" id="1.25.40.20">
    <property type="entry name" value="Ankyrin repeat-containing domain"/>
    <property type="match status" value="1"/>
</dbReference>
<proteinExistence type="predicted"/>
<dbReference type="InterPro" id="IPR036770">
    <property type="entry name" value="Ankyrin_rpt-contain_sf"/>
</dbReference>
<dbReference type="Proteomes" id="UP000001357">
    <property type="component" value="Unassembled WGS sequence"/>
</dbReference>
<accession>A9URT0</accession>
<keyword evidence="1" id="KW-0677">Repeat</keyword>